<organism evidence="1 2">
    <name type="scientific">Trichogramma kaykai</name>
    <dbReference type="NCBI Taxonomy" id="54128"/>
    <lineage>
        <taxon>Eukaryota</taxon>
        <taxon>Metazoa</taxon>
        <taxon>Ecdysozoa</taxon>
        <taxon>Arthropoda</taxon>
        <taxon>Hexapoda</taxon>
        <taxon>Insecta</taxon>
        <taxon>Pterygota</taxon>
        <taxon>Neoptera</taxon>
        <taxon>Endopterygota</taxon>
        <taxon>Hymenoptera</taxon>
        <taxon>Apocrita</taxon>
        <taxon>Proctotrupomorpha</taxon>
        <taxon>Chalcidoidea</taxon>
        <taxon>Trichogrammatidae</taxon>
        <taxon>Trichogramma</taxon>
    </lineage>
</organism>
<dbReference type="Proteomes" id="UP001627154">
    <property type="component" value="Unassembled WGS sequence"/>
</dbReference>
<evidence type="ECO:0000313" key="1">
    <source>
        <dbReference type="EMBL" id="KAL3387787.1"/>
    </source>
</evidence>
<evidence type="ECO:0000313" key="2">
    <source>
        <dbReference type="Proteomes" id="UP001627154"/>
    </source>
</evidence>
<protein>
    <submittedName>
        <fullName evidence="1">Uncharacterized protein</fullName>
    </submittedName>
</protein>
<gene>
    <name evidence="1" type="ORF">TKK_016888</name>
</gene>
<comment type="caution">
    <text evidence="1">The sequence shown here is derived from an EMBL/GenBank/DDBJ whole genome shotgun (WGS) entry which is preliminary data.</text>
</comment>
<name>A0ABD2W3V9_9HYME</name>
<keyword evidence="2" id="KW-1185">Reference proteome</keyword>
<proteinExistence type="predicted"/>
<reference evidence="1 2" key="1">
    <citation type="journal article" date="2024" name="bioRxiv">
        <title>A reference genome for Trichogramma kaykai: A tiny desert-dwelling parasitoid wasp with competing sex-ratio distorters.</title>
        <authorList>
            <person name="Culotta J."/>
            <person name="Lindsey A.R."/>
        </authorList>
    </citation>
    <scope>NUCLEOTIDE SEQUENCE [LARGE SCALE GENOMIC DNA]</scope>
    <source>
        <strain evidence="1 2">KSX58</strain>
    </source>
</reference>
<dbReference type="EMBL" id="JBJJXI010000136">
    <property type="protein sequence ID" value="KAL3387787.1"/>
    <property type="molecule type" value="Genomic_DNA"/>
</dbReference>
<accession>A0ABD2W3V9</accession>
<dbReference type="AlphaFoldDB" id="A0ABD2W3V9"/>
<sequence length="74" mass="8120">MQLIVQAYSKFVGPSSGKNNGMNTDRSPGGRFYRYDLAGTCTNDKNQQQKSVELLALSFDTQGTRKNCSTGHAE</sequence>